<gene>
    <name evidence="2" type="ORF">FGO68_gene3090</name>
</gene>
<feature type="transmembrane region" description="Helical" evidence="1">
    <location>
        <begin position="59"/>
        <end position="75"/>
    </location>
</feature>
<comment type="caution">
    <text evidence="2">The sequence shown here is derived from an EMBL/GenBank/DDBJ whole genome shotgun (WGS) entry which is preliminary data.</text>
</comment>
<keyword evidence="1" id="KW-0472">Membrane</keyword>
<name>A0A8J8P148_HALGN</name>
<sequence length="155" mass="17886">MQIAQQRMFYYNQRKVEGAALMISINFNTNSFSLLNECYFLFNIKQQPFFKYIHMPHQAIFIATIFMKDLIYLIFNPSSLKSLSIIKSKASLCELGLIQSLLIITLSLSLVSFSSPTLKLGSILAPGRADYSEMEQKKNIFARRDKQNMVLARRK</sequence>
<reference evidence="2" key="1">
    <citation type="submission" date="2019-06" db="EMBL/GenBank/DDBJ databases">
        <authorList>
            <person name="Zheng W."/>
        </authorList>
    </citation>
    <scope>NUCLEOTIDE SEQUENCE</scope>
    <source>
        <strain evidence="2">QDHG01</strain>
    </source>
</reference>
<proteinExistence type="predicted"/>
<keyword evidence="3" id="KW-1185">Reference proteome</keyword>
<evidence type="ECO:0008006" key="4">
    <source>
        <dbReference type="Google" id="ProtNLM"/>
    </source>
</evidence>
<dbReference type="EMBL" id="RRYP01001391">
    <property type="protein sequence ID" value="TNV86017.1"/>
    <property type="molecule type" value="Genomic_DNA"/>
</dbReference>
<accession>A0A8J8P148</accession>
<protein>
    <recommendedName>
        <fullName evidence="4">Transmembrane protein</fullName>
    </recommendedName>
</protein>
<keyword evidence="1" id="KW-0812">Transmembrane</keyword>
<organism evidence="2 3">
    <name type="scientific">Halteria grandinella</name>
    <dbReference type="NCBI Taxonomy" id="5974"/>
    <lineage>
        <taxon>Eukaryota</taxon>
        <taxon>Sar</taxon>
        <taxon>Alveolata</taxon>
        <taxon>Ciliophora</taxon>
        <taxon>Intramacronucleata</taxon>
        <taxon>Spirotrichea</taxon>
        <taxon>Stichotrichia</taxon>
        <taxon>Sporadotrichida</taxon>
        <taxon>Halteriidae</taxon>
        <taxon>Halteria</taxon>
    </lineage>
</organism>
<evidence type="ECO:0000256" key="1">
    <source>
        <dbReference type="SAM" id="Phobius"/>
    </source>
</evidence>
<dbReference type="Proteomes" id="UP000785679">
    <property type="component" value="Unassembled WGS sequence"/>
</dbReference>
<keyword evidence="1" id="KW-1133">Transmembrane helix</keyword>
<evidence type="ECO:0000313" key="2">
    <source>
        <dbReference type="EMBL" id="TNV86017.1"/>
    </source>
</evidence>
<dbReference type="AlphaFoldDB" id="A0A8J8P148"/>
<evidence type="ECO:0000313" key="3">
    <source>
        <dbReference type="Proteomes" id="UP000785679"/>
    </source>
</evidence>